<accession>A0A1H6WRY2</accession>
<dbReference type="AlphaFoldDB" id="A0A1H6WRY2"/>
<protein>
    <submittedName>
        <fullName evidence="1">Uncharacterized protein</fullName>
    </submittedName>
</protein>
<organism evidence="1 2">
    <name type="scientific">Demequina mangrovi</name>
    <dbReference type="NCBI Taxonomy" id="1043493"/>
    <lineage>
        <taxon>Bacteria</taxon>
        <taxon>Bacillati</taxon>
        <taxon>Actinomycetota</taxon>
        <taxon>Actinomycetes</taxon>
        <taxon>Micrococcales</taxon>
        <taxon>Demequinaceae</taxon>
        <taxon>Demequina</taxon>
    </lineage>
</organism>
<name>A0A1H6WRY2_9MICO</name>
<dbReference type="STRING" id="1043493.SAMN05421637_0964"/>
<gene>
    <name evidence="1" type="ORF">SAMN05421637_0964</name>
</gene>
<dbReference type="EMBL" id="FNZI01000002">
    <property type="protein sequence ID" value="SEJ15212.1"/>
    <property type="molecule type" value="Genomic_DNA"/>
</dbReference>
<dbReference type="Proteomes" id="UP000183315">
    <property type="component" value="Unassembled WGS sequence"/>
</dbReference>
<proteinExistence type="predicted"/>
<keyword evidence="2" id="KW-1185">Reference proteome</keyword>
<evidence type="ECO:0000313" key="1">
    <source>
        <dbReference type="EMBL" id="SEJ15212.1"/>
    </source>
</evidence>
<reference evidence="2" key="1">
    <citation type="submission" date="2016-10" db="EMBL/GenBank/DDBJ databases">
        <authorList>
            <person name="Varghese N."/>
        </authorList>
    </citation>
    <scope>NUCLEOTIDE SEQUENCE [LARGE SCALE GENOMIC DNA]</scope>
    <source>
        <strain evidence="2">DSM 24868</strain>
    </source>
</reference>
<sequence>MRKRRAHAEAMADALVRIRATAAGYRREDGVPPVIVAMPRSASAAVAAARASRIDLATTVARAVSGAPDVVLRGASARSAVVLGTASPLPRQVTR</sequence>
<evidence type="ECO:0000313" key="2">
    <source>
        <dbReference type="Proteomes" id="UP000183315"/>
    </source>
</evidence>
<dbReference type="RefSeq" id="WP_042213211.1">
    <property type="nucleotide sequence ID" value="NZ_BBLU01000003.1"/>
</dbReference>